<dbReference type="InterPro" id="IPR002616">
    <property type="entry name" value="tRNA_ribo_trans-like"/>
</dbReference>
<accession>X0T1T6</accession>
<dbReference type="GO" id="GO:0005737">
    <property type="term" value="C:cytoplasm"/>
    <property type="evidence" value="ECO:0007669"/>
    <property type="project" value="TreeGrafter"/>
</dbReference>
<gene>
    <name evidence="6" type="ORF">S01H1_17207</name>
</gene>
<proteinExistence type="predicted"/>
<protein>
    <recommendedName>
        <fullName evidence="5">tRNA-guanine(15) transglycosylase-like domain-containing protein</fullName>
    </recommendedName>
</protein>
<dbReference type="PANTHER" id="PTHR46499:SF1">
    <property type="entry name" value="QUEUINE TRNA-RIBOSYLTRANSFERASE"/>
    <property type="match status" value="1"/>
</dbReference>
<name>X0T1T6_9ZZZZ</name>
<evidence type="ECO:0000256" key="4">
    <source>
        <dbReference type="ARBA" id="ARBA00022833"/>
    </source>
</evidence>
<dbReference type="AlphaFoldDB" id="X0T1T6"/>
<dbReference type="InterPro" id="IPR004804">
    <property type="entry name" value="TgtA"/>
</dbReference>
<dbReference type="EMBL" id="BARS01009112">
    <property type="protein sequence ID" value="GAF69985.1"/>
    <property type="molecule type" value="Genomic_DNA"/>
</dbReference>
<dbReference type="Pfam" id="PF01702">
    <property type="entry name" value="TGT"/>
    <property type="match status" value="1"/>
</dbReference>
<dbReference type="InterPro" id="IPR036511">
    <property type="entry name" value="TGT-like_sf"/>
</dbReference>
<dbReference type="NCBIfam" id="TIGR00449">
    <property type="entry name" value="tgt_general"/>
    <property type="match status" value="1"/>
</dbReference>
<dbReference type="GO" id="GO:0002099">
    <property type="term" value="P:tRNA wobble guanine modification"/>
    <property type="evidence" value="ECO:0007669"/>
    <property type="project" value="TreeGrafter"/>
</dbReference>
<sequence>MSFELRDRDLMGRIGRLKTRRGVVETPAFMPVVNPVKQSIPPRRMLEEFGCEIVITNSYIIMKNFGNEPGLDVHRLIEYDGVVMTDSGAYQLLVYGEVETNPEEIIRFQQGIGSDIAVILDIPTGWDEPRERVEYTVQETLRRAREALPLIEGDDILWVGPVQGGAHLDLVERSAREIGAMPFQVHALGSPTEVMENYQFSVLVDMIMAAKLNLPPDRPLHLFGAGHPMMFSLAIALGCDLFDSAAYALYAKAGRYMTPLGTLK</sequence>
<dbReference type="SUPFAM" id="SSF51713">
    <property type="entry name" value="tRNA-guanine transglycosylase"/>
    <property type="match status" value="1"/>
</dbReference>
<dbReference type="Gene3D" id="3.20.20.105">
    <property type="entry name" value="Queuine tRNA-ribosyltransferase-like"/>
    <property type="match status" value="1"/>
</dbReference>
<dbReference type="GO" id="GO:0016763">
    <property type="term" value="F:pentosyltransferase activity"/>
    <property type="evidence" value="ECO:0007669"/>
    <property type="project" value="InterPro"/>
</dbReference>
<evidence type="ECO:0000313" key="6">
    <source>
        <dbReference type="EMBL" id="GAF69985.1"/>
    </source>
</evidence>
<keyword evidence="4" id="KW-0862">Zinc</keyword>
<evidence type="ECO:0000259" key="5">
    <source>
        <dbReference type="Pfam" id="PF01702"/>
    </source>
</evidence>
<dbReference type="GO" id="GO:0046872">
    <property type="term" value="F:metal ion binding"/>
    <property type="evidence" value="ECO:0007669"/>
    <property type="project" value="UniProtKB-KW"/>
</dbReference>
<evidence type="ECO:0000256" key="1">
    <source>
        <dbReference type="ARBA" id="ARBA00022679"/>
    </source>
</evidence>
<dbReference type="InterPro" id="IPR050076">
    <property type="entry name" value="ArchSynthase1/Queuine_TRR"/>
</dbReference>
<organism evidence="6">
    <name type="scientific">marine sediment metagenome</name>
    <dbReference type="NCBI Taxonomy" id="412755"/>
    <lineage>
        <taxon>unclassified sequences</taxon>
        <taxon>metagenomes</taxon>
        <taxon>ecological metagenomes</taxon>
    </lineage>
</organism>
<evidence type="ECO:0000256" key="3">
    <source>
        <dbReference type="ARBA" id="ARBA00022723"/>
    </source>
</evidence>
<feature type="non-terminal residue" evidence="6">
    <location>
        <position position="264"/>
    </location>
</feature>
<dbReference type="NCBIfam" id="TIGR00432">
    <property type="entry name" value="arcsn_tRNA_tgt"/>
    <property type="match status" value="1"/>
</dbReference>
<reference evidence="6" key="1">
    <citation type="journal article" date="2014" name="Front. Microbiol.">
        <title>High frequency of phylogenetically diverse reductive dehalogenase-homologous genes in deep subseafloor sedimentary metagenomes.</title>
        <authorList>
            <person name="Kawai M."/>
            <person name="Futagami T."/>
            <person name="Toyoda A."/>
            <person name="Takaki Y."/>
            <person name="Nishi S."/>
            <person name="Hori S."/>
            <person name="Arai W."/>
            <person name="Tsubouchi T."/>
            <person name="Morono Y."/>
            <person name="Uchiyama I."/>
            <person name="Ito T."/>
            <person name="Fujiyama A."/>
            <person name="Inagaki F."/>
            <person name="Takami H."/>
        </authorList>
    </citation>
    <scope>NUCLEOTIDE SEQUENCE</scope>
    <source>
        <strain evidence="6">Expedition CK06-06</strain>
    </source>
</reference>
<feature type="domain" description="tRNA-guanine(15) transglycosylase-like" evidence="5">
    <location>
        <begin position="12"/>
        <end position="263"/>
    </location>
</feature>
<keyword evidence="2" id="KW-0819">tRNA processing</keyword>
<comment type="caution">
    <text evidence="6">The sequence shown here is derived from an EMBL/GenBank/DDBJ whole genome shotgun (WGS) entry which is preliminary data.</text>
</comment>
<keyword evidence="3" id="KW-0479">Metal-binding</keyword>
<keyword evidence="1" id="KW-0808">Transferase</keyword>
<evidence type="ECO:0000256" key="2">
    <source>
        <dbReference type="ARBA" id="ARBA00022694"/>
    </source>
</evidence>
<dbReference type="PANTHER" id="PTHR46499">
    <property type="entry name" value="QUEUINE TRNA-RIBOSYLTRANSFERASE"/>
    <property type="match status" value="1"/>
</dbReference>